<feature type="compositionally biased region" description="Basic and acidic residues" evidence="1">
    <location>
        <begin position="202"/>
        <end position="213"/>
    </location>
</feature>
<feature type="region of interest" description="Disordered" evidence="1">
    <location>
        <begin position="141"/>
        <end position="218"/>
    </location>
</feature>
<reference evidence="3" key="1">
    <citation type="submission" date="2023-07" db="EMBL/GenBank/DDBJ databases">
        <title>The carbon used by Thiothrix.</title>
        <authorList>
            <person name="Chen L."/>
        </authorList>
    </citation>
    <scope>NUCLEOTIDE SEQUENCE [LARGE SCALE GENOMIC DNA]</scope>
</reference>
<evidence type="ECO:0000313" key="2">
    <source>
        <dbReference type="EMBL" id="MEB4592331.1"/>
    </source>
</evidence>
<sequence>MSAAENIIPFQREPTMSNNQLPDPLTPADADLTGFEWMELNIHRLFRSEMWARASGDEFRAALKLWGESFLEQPAGSLPDDDFLLARLADYGRDVKGWEGVKAMALRGWVKCSDGRLYHPVVAETVMRAWEQRLKFRERQDYERERKRQYRESLKGQKQDNKKCPDNVPGTDSGRPKDFHSKTGTGTETGNITNTPLTPQEKPTEQKPDDAKPDGSAGVDAKAVVDVFHAQLPMLPATSKLNDSRKKAIAARTREMLPTLDDWTAYFAKVAKSRLLTGQETTWKASFDWLLKPANMLKVLEGNYQSAVMPNSANGKPRDRYNMDDKSWIKGCDPQRLGFDCTEEEWRNMQ</sequence>
<evidence type="ECO:0000256" key="1">
    <source>
        <dbReference type="SAM" id="MobiDB-lite"/>
    </source>
</evidence>
<dbReference type="RefSeq" id="WP_324696560.1">
    <property type="nucleotide sequence ID" value="NZ_JAYMYJ010000131.1"/>
</dbReference>
<evidence type="ECO:0008006" key="4">
    <source>
        <dbReference type="Google" id="ProtNLM"/>
    </source>
</evidence>
<dbReference type="Pfam" id="PF07120">
    <property type="entry name" value="DUF1376"/>
    <property type="match status" value="1"/>
</dbReference>
<feature type="compositionally biased region" description="Low complexity" evidence="1">
    <location>
        <begin position="183"/>
        <end position="195"/>
    </location>
</feature>
<dbReference type="Proteomes" id="UP001308005">
    <property type="component" value="Unassembled WGS sequence"/>
</dbReference>
<keyword evidence="3" id="KW-1185">Reference proteome</keyword>
<proteinExistence type="predicted"/>
<feature type="region of interest" description="Disordered" evidence="1">
    <location>
        <begin position="1"/>
        <end position="22"/>
    </location>
</feature>
<name>A0ABU6CZR7_9GAMM</name>
<dbReference type="InterPro" id="IPR010781">
    <property type="entry name" value="DUF1376"/>
</dbReference>
<protein>
    <recommendedName>
        <fullName evidence="4">DUF1376 domain-containing protein</fullName>
    </recommendedName>
</protein>
<accession>A0ABU6CZR7</accession>
<feature type="compositionally biased region" description="Basic and acidic residues" evidence="1">
    <location>
        <begin position="141"/>
        <end position="165"/>
    </location>
</feature>
<comment type="caution">
    <text evidence="2">The sequence shown here is derived from an EMBL/GenBank/DDBJ whole genome shotgun (WGS) entry which is preliminary data.</text>
</comment>
<gene>
    <name evidence="2" type="ORF">VSS37_15190</name>
</gene>
<evidence type="ECO:0000313" key="3">
    <source>
        <dbReference type="Proteomes" id="UP001308005"/>
    </source>
</evidence>
<dbReference type="EMBL" id="JAYMYJ010000131">
    <property type="protein sequence ID" value="MEB4592331.1"/>
    <property type="molecule type" value="Genomic_DNA"/>
</dbReference>
<organism evidence="2 3">
    <name type="scientific">Candidatus Thiothrix phosphatis</name>
    <dbReference type="NCBI Taxonomy" id="3112415"/>
    <lineage>
        <taxon>Bacteria</taxon>
        <taxon>Pseudomonadati</taxon>
        <taxon>Pseudomonadota</taxon>
        <taxon>Gammaproteobacteria</taxon>
        <taxon>Thiotrichales</taxon>
        <taxon>Thiotrichaceae</taxon>
        <taxon>Thiothrix</taxon>
    </lineage>
</organism>